<sequence>MWLARILCPNAASGACRGLLLRNCHHLPDRATALRSRWTRESDAISYVLHNAKLGPIMPLLTPVKVKRTVVNGQNPILYDNQPASEIFAPGQAYLGRQTLPPDNKWSNGTRSFMAPLSHYHLLQTETFYVESGSGIWYAYGKEIPLTAGQNITIPRFTAHTFANAPGSTKPLVVLYKFDAQMYEMERRFFANTLTYLDDCRVQSIEPSVLQLCIFLSDAWMPPAVVPVPRILGDWIGCFVNACFMWICAFIGKVLYGYKVARA</sequence>
<keyword evidence="1" id="KW-0472">Membrane</keyword>
<evidence type="ECO:0000256" key="1">
    <source>
        <dbReference type="SAM" id="Phobius"/>
    </source>
</evidence>
<dbReference type="Proteomes" id="UP000230605">
    <property type="component" value="Chromosome 7"/>
</dbReference>
<dbReference type="InterPro" id="IPR013096">
    <property type="entry name" value="Cupin_2"/>
</dbReference>
<dbReference type="Pfam" id="PF07883">
    <property type="entry name" value="Cupin_2"/>
    <property type="match status" value="1"/>
</dbReference>
<dbReference type="InterPro" id="IPR011051">
    <property type="entry name" value="RmlC_Cupin_sf"/>
</dbReference>
<evidence type="ECO:0000313" key="3">
    <source>
        <dbReference type="EMBL" id="PIA91877.1"/>
    </source>
</evidence>
<protein>
    <recommendedName>
        <fullName evidence="2">Cupin type-2 domain-containing protein</fullName>
    </recommendedName>
</protein>
<feature type="domain" description="Cupin type-2" evidence="2">
    <location>
        <begin position="118"/>
        <end position="174"/>
    </location>
</feature>
<comment type="caution">
    <text evidence="3">The sequence shown here is derived from an EMBL/GenBank/DDBJ whole genome shotgun (WGS) entry which is preliminary data.</text>
</comment>
<dbReference type="EMBL" id="LKMD01000106">
    <property type="protein sequence ID" value="PIA91877.1"/>
    <property type="molecule type" value="Genomic_DNA"/>
</dbReference>
<proteinExistence type="predicted"/>
<dbReference type="SUPFAM" id="SSF51182">
    <property type="entry name" value="RmlC-like cupins"/>
    <property type="match status" value="1"/>
</dbReference>
<reference evidence="3 4" key="1">
    <citation type="submission" date="2015-10" db="EMBL/GenBank/DDBJ databases">
        <title>The cercosporin biosynthetic gene cluster was horizontally transferred to several fungal lineages and shown to be expanded in Cercospora beticola based on microsynteny with recipient genomes.</title>
        <authorList>
            <person name="De Jonge R."/>
            <person name="Ebert M.K."/>
            <person name="Suttle J.C."/>
            <person name="Jurick Ii W.M."/>
            <person name="Secor G.A."/>
            <person name="Thomma B.P."/>
            <person name="Van De Peer Y."/>
            <person name="Bolton M.D."/>
        </authorList>
    </citation>
    <scope>NUCLEOTIDE SEQUENCE [LARGE SCALE GENOMIC DNA]</scope>
    <source>
        <strain evidence="3 4">09-40</strain>
    </source>
</reference>
<dbReference type="AlphaFoldDB" id="A0A2G5HH57"/>
<accession>A0A2G5HH57</accession>
<gene>
    <name evidence="3" type="ORF">CB0940_09743</name>
</gene>
<evidence type="ECO:0000259" key="2">
    <source>
        <dbReference type="Pfam" id="PF07883"/>
    </source>
</evidence>
<evidence type="ECO:0000313" key="4">
    <source>
        <dbReference type="Proteomes" id="UP000230605"/>
    </source>
</evidence>
<name>A0A2G5HH57_CERBT</name>
<feature type="transmembrane region" description="Helical" evidence="1">
    <location>
        <begin position="232"/>
        <end position="256"/>
    </location>
</feature>
<keyword evidence="1" id="KW-0812">Transmembrane</keyword>
<dbReference type="PROSITE" id="PS51257">
    <property type="entry name" value="PROKAR_LIPOPROTEIN"/>
    <property type="match status" value="1"/>
</dbReference>
<dbReference type="InterPro" id="IPR014710">
    <property type="entry name" value="RmlC-like_jellyroll"/>
</dbReference>
<dbReference type="Gene3D" id="2.60.120.10">
    <property type="entry name" value="Jelly Rolls"/>
    <property type="match status" value="1"/>
</dbReference>
<organism evidence="3 4">
    <name type="scientific">Cercospora beticola</name>
    <name type="common">Sugarbeet leaf spot fungus</name>
    <dbReference type="NCBI Taxonomy" id="122368"/>
    <lineage>
        <taxon>Eukaryota</taxon>
        <taxon>Fungi</taxon>
        <taxon>Dikarya</taxon>
        <taxon>Ascomycota</taxon>
        <taxon>Pezizomycotina</taxon>
        <taxon>Dothideomycetes</taxon>
        <taxon>Dothideomycetidae</taxon>
        <taxon>Mycosphaerellales</taxon>
        <taxon>Mycosphaerellaceae</taxon>
        <taxon>Cercospora</taxon>
    </lineage>
</organism>
<keyword evidence="1" id="KW-1133">Transmembrane helix</keyword>
<dbReference type="OrthoDB" id="9976870at2759"/>